<feature type="domain" description="Fe/B12 periplasmic-binding" evidence="4">
    <location>
        <begin position="80"/>
        <end position="336"/>
    </location>
</feature>
<keyword evidence="6" id="KW-1185">Reference proteome</keyword>
<evidence type="ECO:0000256" key="2">
    <source>
        <dbReference type="SAM" id="MobiDB-lite"/>
    </source>
</evidence>
<dbReference type="PROSITE" id="PS51257">
    <property type="entry name" value="PROKAR_LIPOPROTEIN"/>
    <property type="match status" value="1"/>
</dbReference>
<gene>
    <name evidence="5" type="ORF">KTH90_15605</name>
</gene>
<feature type="region of interest" description="Disordered" evidence="2">
    <location>
        <begin position="23"/>
        <end position="54"/>
    </location>
</feature>
<organism evidence="5 6">
    <name type="scientific">Diplocloster modestus</name>
    <dbReference type="NCBI Taxonomy" id="2850322"/>
    <lineage>
        <taxon>Bacteria</taxon>
        <taxon>Bacillati</taxon>
        <taxon>Bacillota</taxon>
        <taxon>Clostridia</taxon>
        <taxon>Lachnospirales</taxon>
        <taxon>Lachnospiraceae</taxon>
        <taxon>Diplocloster</taxon>
    </lineage>
</organism>
<accession>A0ABS6KA90</accession>
<feature type="compositionally biased region" description="Low complexity" evidence="2">
    <location>
        <begin position="29"/>
        <end position="41"/>
    </location>
</feature>
<dbReference type="SUPFAM" id="SSF53807">
    <property type="entry name" value="Helical backbone' metal receptor"/>
    <property type="match status" value="1"/>
</dbReference>
<dbReference type="InterPro" id="IPR002491">
    <property type="entry name" value="ABC_transptr_periplasmic_BD"/>
</dbReference>
<dbReference type="PANTHER" id="PTHR30535:SF34">
    <property type="entry name" value="MOLYBDATE-BINDING PROTEIN MOLA"/>
    <property type="match status" value="1"/>
</dbReference>
<dbReference type="Proteomes" id="UP001314681">
    <property type="component" value="Unassembled WGS sequence"/>
</dbReference>
<sequence length="337" mass="35820">MKKSLVLFLTVLLLCALAACGSTPASTKPADSPMPAGPAAASEEEEGKSSLESEAETLASTLPGIDRAGNEIAIPKEIHKIVSLLPAVTELLCDLGLSNRIICVDPDSLEYIAGLKADVAVCNPLVPDIPKMLTLAPDIIFTDTRMDSSGVNMYKSAEEAGICVAEIPSSHTIGSIEDDIQFVADCVGKTMEGETIVAEMEIDLQKIASTGRTISDPKTVMLEFSGLPSIKSFGTGVYLNEMLELIGAQNALDGEIGWVTLEEEQALEADPDVILTAAAGTDTDAVEEILNRPGWENITAVQNLEVYAIDRSSCLFPNQHLIEALREMAEAVYHSPS</sequence>
<dbReference type="Gene3D" id="3.40.50.1980">
    <property type="entry name" value="Nitrogenase molybdenum iron protein domain"/>
    <property type="match status" value="2"/>
</dbReference>
<proteinExistence type="inferred from homology"/>
<dbReference type="EMBL" id="JAHQCX010000011">
    <property type="protein sequence ID" value="MBU9727438.1"/>
    <property type="molecule type" value="Genomic_DNA"/>
</dbReference>
<feature type="signal peptide" evidence="3">
    <location>
        <begin position="1"/>
        <end position="18"/>
    </location>
</feature>
<reference evidence="5 6" key="1">
    <citation type="submission" date="2021-06" db="EMBL/GenBank/DDBJ databases">
        <title>Description of novel taxa of the family Lachnospiraceae.</title>
        <authorList>
            <person name="Chaplin A.V."/>
            <person name="Sokolova S.R."/>
            <person name="Pikina A.P."/>
            <person name="Korzhanova M."/>
            <person name="Belova V."/>
            <person name="Korostin D."/>
            <person name="Efimov B.A."/>
        </authorList>
    </citation>
    <scope>NUCLEOTIDE SEQUENCE [LARGE SCALE GENOMIC DNA]</scope>
    <source>
        <strain evidence="5 6">ASD4241</strain>
    </source>
</reference>
<dbReference type="InterPro" id="IPR050902">
    <property type="entry name" value="ABC_Transporter_SBP"/>
</dbReference>
<keyword evidence="3" id="KW-0732">Signal</keyword>
<evidence type="ECO:0000313" key="5">
    <source>
        <dbReference type="EMBL" id="MBU9727438.1"/>
    </source>
</evidence>
<protein>
    <submittedName>
        <fullName evidence="5">ABC transporter substrate-binding protein</fullName>
    </submittedName>
</protein>
<evidence type="ECO:0000256" key="1">
    <source>
        <dbReference type="ARBA" id="ARBA00008814"/>
    </source>
</evidence>
<dbReference type="PANTHER" id="PTHR30535">
    <property type="entry name" value="VITAMIN B12-BINDING PROTEIN"/>
    <property type="match status" value="1"/>
</dbReference>
<dbReference type="RefSeq" id="WP_158352197.1">
    <property type="nucleotide sequence ID" value="NZ_JAHQCX010000011.1"/>
</dbReference>
<comment type="similarity">
    <text evidence="1">Belongs to the bacterial solute-binding protein 8 family.</text>
</comment>
<evidence type="ECO:0000256" key="3">
    <source>
        <dbReference type="SAM" id="SignalP"/>
    </source>
</evidence>
<dbReference type="PROSITE" id="PS50983">
    <property type="entry name" value="FE_B12_PBP"/>
    <property type="match status" value="1"/>
</dbReference>
<evidence type="ECO:0000259" key="4">
    <source>
        <dbReference type="PROSITE" id="PS50983"/>
    </source>
</evidence>
<name>A0ABS6KA90_9FIRM</name>
<feature type="chain" id="PRO_5046739563" evidence="3">
    <location>
        <begin position="19"/>
        <end position="337"/>
    </location>
</feature>
<evidence type="ECO:0000313" key="6">
    <source>
        <dbReference type="Proteomes" id="UP001314681"/>
    </source>
</evidence>
<comment type="caution">
    <text evidence="5">The sequence shown here is derived from an EMBL/GenBank/DDBJ whole genome shotgun (WGS) entry which is preliminary data.</text>
</comment>
<dbReference type="Pfam" id="PF01497">
    <property type="entry name" value="Peripla_BP_2"/>
    <property type="match status" value="1"/>
</dbReference>